<dbReference type="KEGG" id="sti:Sthe_2827"/>
<dbReference type="HOGENOM" id="CLU_010124_1_0_0"/>
<dbReference type="EMBL" id="CP001824">
    <property type="protein sequence ID" value="ACZ40240.1"/>
    <property type="molecule type" value="Genomic_DNA"/>
</dbReference>
<dbReference type="AlphaFoldDB" id="D1C8U7"/>
<protein>
    <submittedName>
        <fullName evidence="1">ATPase (AAA+ superfamily)-like protein</fullName>
    </submittedName>
</protein>
<evidence type="ECO:0000313" key="1">
    <source>
        <dbReference type="EMBL" id="ACZ40240.1"/>
    </source>
</evidence>
<organism evidence="1 2">
    <name type="scientific">Sphaerobacter thermophilus (strain ATCC 49802 / DSM 20745 / KCCM 41009 / NCIMB 13125 / S 6022)</name>
    <dbReference type="NCBI Taxonomy" id="479434"/>
    <lineage>
        <taxon>Bacteria</taxon>
        <taxon>Pseudomonadati</taxon>
        <taxon>Thermomicrobiota</taxon>
        <taxon>Thermomicrobia</taxon>
        <taxon>Sphaerobacterales</taxon>
        <taxon>Sphaerobacterineae</taxon>
        <taxon>Sphaerobacteraceae</taxon>
        <taxon>Sphaerobacter</taxon>
    </lineage>
</organism>
<dbReference type="InterPro" id="IPR007555">
    <property type="entry name" value="DUF499"/>
</dbReference>
<dbReference type="eggNOG" id="COG1483">
    <property type="taxonomic scope" value="Bacteria"/>
</dbReference>
<reference evidence="2" key="1">
    <citation type="submission" date="2009-11" db="EMBL/GenBank/DDBJ databases">
        <title>The complete chromosome 2 of Sphaerobacter thermophilus DSM 20745.</title>
        <authorList>
            <person name="Lucas S."/>
            <person name="Copeland A."/>
            <person name="Lapidus A."/>
            <person name="Glavina del Rio T."/>
            <person name="Dalin E."/>
            <person name="Tice H."/>
            <person name="Bruce D."/>
            <person name="Goodwin L."/>
            <person name="Pitluck S."/>
            <person name="Kyrpides N."/>
            <person name="Mavromatis K."/>
            <person name="Ivanova N."/>
            <person name="Mikhailova N."/>
            <person name="LaButti K.M."/>
            <person name="Clum A."/>
            <person name="Sun H.I."/>
            <person name="Brettin T."/>
            <person name="Detter J.C."/>
            <person name="Han C."/>
            <person name="Larimer F."/>
            <person name="Land M."/>
            <person name="Hauser L."/>
            <person name="Markowitz V."/>
            <person name="Cheng J.F."/>
            <person name="Hugenholtz P."/>
            <person name="Woyke T."/>
            <person name="Wu D."/>
            <person name="Steenblock K."/>
            <person name="Schneider S."/>
            <person name="Pukall R."/>
            <person name="Goeker M."/>
            <person name="Klenk H.P."/>
            <person name="Eisen J.A."/>
        </authorList>
    </citation>
    <scope>NUCLEOTIDE SEQUENCE [LARGE SCALE GENOMIC DNA]</scope>
    <source>
        <strain evidence="2">ATCC 49802 / DSM 20745 / S 6022</strain>
    </source>
</reference>
<dbReference type="RefSeq" id="WP_012873276.1">
    <property type="nucleotide sequence ID" value="NC_013524.1"/>
</dbReference>
<gene>
    <name evidence="1" type="ordered locus">Sthe_2827</name>
</gene>
<dbReference type="InParanoid" id="D1C8U7"/>
<dbReference type="Proteomes" id="UP000002027">
    <property type="component" value="Chromosome 2"/>
</dbReference>
<evidence type="ECO:0000313" key="2">
    <source>
        <dbReference type="Proteomes" id="UP000002027"/>
    </source>
</evidence>
<accession>D1C8U7</accession>
<proteinExistence type="predicted"/>
<reference evidence="1 2" key="2">
    <citation type="journal article" date="2010" name="Stand. Genomic Sci.">
        <title>Complete genome sequence of Desulfohalobium retbaense type strain (HR(100)).</title>
        <authorList>
            <person name="Spring S."/>
            <person name="Nolan M."/>
            <person name="Lapidus A."/>
            <person name="Glavina Del Rio T."/>
            <person name="Copeland A."/>
            <person name="Tice H."/>
            <person name="Cheng J.F."/>
            <person name="Lucas S."/>
            <person name="Land M."/>
            <person name="Chen F."/>
            <person name="Bruce D."/>
            <person name="Goodwin L."/>
            <person name="Pitluck S."/>
            <person name="Ivanova N."/>
            <person name="Mavromatis K."/>
            <person name="Mikhailova N."/>
            <person name="Pati A."/>
            <person name="Chen A."/>
            <person name="Palaniappan K."/>
            <person name="Hauser L."/>
            <person name="Chang Y.J."/>
            <person name="Jeffries C.D."/>
            <person name="Munk C."/>
            <person name="Kiss H."/>
            <person name="Chain P."/>
            <person name="Han C."/>
            <person name="Brettin T."/>
            <person name="Detter J.C."/>
            <person name="Schuler E."/>
            <person name="Goker M."/>
            <person name="Rohde M."/>
            <person name="Bristow J."/>
            <person name="Eisen J.A."/>
            <person name="Markowitz V."/>
            <person name="Hugenholtz P."/>
            <person name="Kyrpides N.C."/>
            <person name="Klenk H.P."/>
        </authorList>
    </citation>
    <scope>NUCLEOTIDE SEQUENCE [LARGE SCALE GENOMIC DNA]</scope>
    <source>
        <strain evidence="2">ATCC 49802 / DSM 20745 / S 6022</strain>
    </source>
</reference>
<dbReference type="STRING" id="479434.Sthe_2827"/>
<dbReference type="OrthoDB" id="9757917at2"/>
<name>D1C8U7_SPHTD</name>
<sequence length="1020" mass="112717">MLTIFDACEPRPEVLLGELKEEIFAARLKDVIDGTAEAVYQDPQTFFDNTYLTAGLKTLLEEALGRLTGQRPDSNPIIRLETSFGGGKTHNLIALYHAARGSEAASRVVDSNLIPTPGTVRIAGVVGSDLDPSSGILHRDVTTYTLWGELAYQLGGLAGYQLVAESDRQSKAAPGTGIWQQIIGNAPALIMLDEVARHLRTAKAITTGTGKSDLAEQTVAFLMSLLEFAASQERVVVVLTLADASDAFGRESDELREELAEARRISARQERVITPTDETEIAKIVTHRLFRSIERNAAQAVADDYHQYYLQLLDQQADLPQRAARADYATEMVSAYPFHPELLNTLNRKTSTIPNFQKTRGALRLLALVVRRLWETRPPQTYLIHPHHLDLAVPQIADDLTSRLDRPAYKQVIEADIASVLPGTRSHAQTIDSGWVEAGKPPYAQRVATTIFLHSLTQGVASGVDPADLLLAVVSPGDDPALVQRATERLVDTCWFLDYNGQRYQFKTEPSLNKIVADEMSLVGTTRAKQLLDERIRQVWKRGIFEPVYFPSEAGDVDDDARAPKLVVVHYDAATATATDPAPPDLVVRLFTHAGSAEGYRIYKNNLVFLVADRDQVDDLVEKARRYLAIGRIAGDPDRMQPFTEEQKKKLRQMQDSAELELRVAITRTYRYLYYPSADAPRAAAGLAREALPAQDQGDVRSDQSTVVLRVLRQIDKVRTADDAQMPAQYVKARAWDVGQAQMTTEDLRRAFAKRLSLPMLLDVNQLKRAIRDGIQQELWVYFDPHEAVGYGKVSPAPLVQLSDDALLYTPDEARRLGIAIKGEQVDPPPESCPVCGNPVDQCTCGIVIDPDNGGEPPPPPPTPPRIAAEGAPAQVFQAIADQCADNRVDTITSLTIRLDGAGKAGADEARALGLAIPQLGKGQFRVEQELTIEFGQDEYFHLKFNGTWDRYKRLKTVTDEFGKEAAKLTVKMTLQVTCPDGLAVDSDQFAQMRDIFDQLGFGRLTVEAKPATEDTEVRW</sequence>
<dbReference type="Pfam" id="PF04465">
    <property type="entry name" value="DUF499"/>
    <property type="match status" value="2"/>
</dbReference>
<keyword evidence="2" id="KW-1185">Reference proteome</keyword>